<evidence type="ECO:0000256" key="6">
    <source>
        <dbReference type="ARBA" id="ARBA00023004"/>
    </source>
</evidence>
<dbReference type="GeneID" id="5562517"/>
<reference evidence="9 10" key="1">
    <citation type="journal article" date="2008" name="Genome Biol.">
        <title>A genomic analysis of the archaeal system Ignicoccus hospitalis-Nanoarchaeum equitans.</title>
        <authorList>
            <person name="Podar M."/>
            <person name="Anderson I."/>
            <person name="Makarova K.S."/>
            <person name="Elkins J.G."/>
            <person name="Ivanova N."/>
            <person name="Wall M.A."/>
            <person name="Lykidis A."/>
            <person name="Mavromatis K."/>
            <person name="Sun H."/>
            <person name="Hudson M.E."/>
            <person name="Chen W."/>
            <person name="Deciu C."/>
            <person name="Hutchison D."/>
            <person name="Eads J.R."/>
            <person name="Anderson A."/>
            <person name="Fernandes F."/>
            <person name="Szeto E."/>
            <person name="Lapidus A."/>
            <person name="Kyrpides N.C."/>
            <person name="Saier M.H.Jr."/>
            <person name="Richardson P.M."/>
            <person name="Rachel R."/>
            <person name="Huber H."/>
            <person name="Eisen J.A."/>
            <person name="Koonin E.V."/>
            <person name="Keller M."/>
            <person name="Stetter K.O."/>
        </authorList>
    </citation>
    <scope>NUCLEOTIDE SEQUENCE [LARGE SCALE GENOMIC DNA]</scope>
    <source>
        <strain evidence="10">KIN4/I / DSM 18386 / JCM 14125</strain>
    </source>
</reference>
<proteinExistence type="predicted"/>
<dbReference type="OrthoDB" id="23478at2157"/>
<dbReference type="EMBL" id="CP000816">
    <property type="protein sequence ID" value="ABU82433.1"/>
    <property type="molecule type" value="Genomic_DNA"/>
</dbReference>
<keyword evidence="9" id="KW-0670">Pyruvate</keyword>
<accession>A8ABY1</accession>
<comment type="cofactor">
    <cofactor evidence="1">
        <name>[4Fe-4S] cluster</name>
        <dbReference type="ChEBI" id="CHEBI:49883"/>
    </cofactor>
</comment>
<protein>
    <submittedName>
        <fullName evidence="9">Pyruvate ferredoxin oxidoreductase, delta subunit</fullName>
    </submittedName>
</protein>
<dbReference type="PhylomeDB" id="A8ABY1"/>
<dbReference type="InterPro" id="IPR017896">
    <property type="entry name" value="4Fe4S_Fe-S-bd"/>
</dbReference>
<name>A8ABY1_IGNH4</name>
<dbReference type="eggNOG" id="arCOG01605">
    <property type="taxonomic scope" value="Archaea"/>
</dbReference>
<dbReference type="InterPro" id="IPR011898">
    <property type="entry name" value="PorD_KorD"/>
</dbReference>
<dbReference type="Gene3D" id="3.30.70.20">
    <property type="match status" value="1"/>
</dbReference>
<evidence type="ECO:0000259" key="8">
    <source>
        <dbReference type="PROSITE" id="PS51379"/>
    </source>
</evidence>
<keyword evidence="10" id="KW-1185">Reference proteome</keyword>
<evidence type="ECO:0000256" key="5">
    <source>
        <dbReference type="ARBA" id="ARBA00022982"/>
    </source>
</evidence>
<keyword evidence="6" id="KW-0408">Iron</keyword>
<evidence type="ECO:0000256" key="3">
    <source>
        <dbReference type="ARBA" id="ARBA00022723"/>
    </source>
</evidence>
<dbReference type="PANTHER" id="PTHR43724">
    <property type="entry name" value="PYRUVATE SYNTHASE SUBUNIT PORD"/>
    <property type="match status" value="1"/>
</dbReference>
<gene>
    <name evidence="9" type="ordered locus">Igni_1257</name>
</gene>
<keyword evidence="3" id="KW-0479">Metal-binding</keyword>
<evidence type="ECO:0000256" key="7">
    <source>
        <dbReference type="ARBA" id="ARBA00023014"/>
    </source>
</evidence>
<dbReference type="STRING" id="453591.Igni_1257"/>
<dbReference type="NCBIfam" id="TIGR02179">
    <property type="entry name" value="PorD_KorD"/>
    <property type="match status" value="1"/>
</dbReference>
<evidence type="ECO:0000256" key="2">
    <source>
        <dbReference type="ARBA" id="ARBA00022485"/>
    </source>
</evidence>
<dbReference type="RefSeq" id="WP_012123397.1">
    <property type="nucleotide sequence ID" value="NC_009776.1"/>
</dbReference>
<dbReference type="GO" id="GO:0051539">
    <property type="term" value="F:4 iron, 4 sulfur cluster binding"/>
    <property type="evidence" value="ECO:0007669"/>
    <property type="project" value="UniProtKB-KW"/>
</dbReference>
<feature type="domain" description="4Fe-4S ferredoxin-type" evidence="8">
    <location>
        <begin position="35"/>
        <end position="65"/>
    </location>
</feature>
<dbReference type="PROSITE" id="PS51379">
    <property type="entry name" value="4FE4S_FER_2"/>
    <property type="match status" value="2"/>
</dbReference>
<keyword evidence="2" id="KW-0004">4Fe-4S</keyword>
<dbReference type="Proteomes" id="UP000000262">
    <property type="component" value="Chromosome"/>
</dbReference>
<dbReference type="GO" id="GO:0046872">
    <property type="term" value="F:metal ion binding"/>
    <property type="evidence" value="ECO:0007669"/>
    <property type="project" value="UniProtKB-KW"/>
</dbReference>
<evidence type="ECO:0000256" key="1">
    <source>
        <dbReference type="ARBA" id="ARBA00001966"/>
    </source>
</evidence>
<evidence type="ECO:0000256" key="4">
    <source>
        <dbReference type="ARBA" id="ARBA00022737"/>
    </source>
</evidence>
<dbReference type="HOGENOM" id="CLU_139698_1_1_2"/>
<dbReference type="Pfam" id="PF14697">
    <property type="entry name" value="Fer4_21"/>
    <property type="match status" value="1"/>
</dbReference>
<dbReference type="InterPro" id="IPR017900">
    <property type="entry name" value="4Fe4S_Fe_S_CS"/>
</dbReference>
<keyword evidence="4" id="KW-0677">Repeat</keyword>
<dbReference type="GO" id="GO:0016625">
    <property type="term" value="F:oxidoreductase activity, acting on the aldehyde or oxo group of donors, iron-sulfur protein as acceptor"/>
    <property type="evidence" value="ECO:0007669"/>
    <property type="project" value="InterPro"/>
</dbReference>
<dbReference type="PROSITE" id="PS00198">
    <property type="entry name" value="4FE4S_FER_1"/>
    <property type="match status" value="1"/>
</dbReference>
<evidence type="ECO:0000313" key="9">
    <source>
        <dbReference type="EMBL" id="ABU82433.1"/>
    </source>
</evidence>
<keyword evidence="5" id="KW-0249">Electron transport</keyword>
<evidence type="ECO:0000313" key="10">
    <source>
        <dbReference type="Proteomes" id="UP000000262"/>
    </source>
</evidence>
<organism evidence="9 10">
    <name type="scientific">Ignicoccus hospitalis (strain KIN4/I / DSM 18386 / JCM 14125)</name>
    <dbReference type="NCBI Taxonomy" id="453591"/>
    <lineage>
        <taxon>Archaea</taxon>
        <taxon>Thermoproteota</taxon>
        <taxon>Thermoprotei</taxon>
        <taxon>Desulfurococcales</taxon>
        <taxon>Desulfurococcaceae</taxon>
        <taxon>Ignicoccus</taxon>
    </lineage>
</organism>
<dbReference type="AlphaFoldDB" id="A8ABY1"/>
<keyword evidence="7" id="KW-0411">Iron-sulfur</keyword>
<dbReference type="KEGG" id="iho:Igni_1257"/>
<sequence length="102" mass="11744">MMEERLPGWKELPEGAVVRDAGNTETIDVSGWRVFKPVIIDEKCTRCRLCWIYCPDGAIIEVIDEKAKMGKRYEVDYMHCKGCGICYAECPVNAIEWVPEER</sequence>
<feature type="domain" description="4Fe-4S ferredoxin-type" evidence="8">
    <location>
        <begin position="71"/>
        <end position="100"/>
    </location>
</feature>
<keyword evidence="5" id="KW-0813">Transport</keyword>
<dbReference type="SUPFAM" id="SSF54862">
    <property type="entry name" value="4Fe-4S ferredoxins"/>
    <property type="match status" value="1"/>
</dbReference>
<dbReference type="PANTHER" id="PTHR43724:SF1">
    <property type="entry name" value="PYRUVATE SYNTHASE SUBUNIT PORD"/>
    <property type="match status" value="1"/>
</dbReference>